<dbReference type="AlphaFoldDB" id="A0AAX0WQ42"/>
<gene>
    <name evidence="1" type="ORF">A6J39_002770</name>
</gene>
<dbReference type="Proteomes" id="UP000192511">
    <property type="component" value="Unassembled WGS sequence"/>
</dbReference>
<reference evidence="1" key="1">
    <citation type="submission" date="2017-12" db="EMBL/GenBank/DDBJ databases">
        <title>FDA dAtabase for Regulatory Grade micrObial Sequences (FDA-ARGOS): Supporting development and validation of Infectious Disease Dx tests.</title>
        <authorList>
            <person name="Kerrigan L."/>
            <person name="Tallon L.J."/>
            <person name="Sadzewicz L."/>
            <person name="Sengamalay N."/>
            <person name="Ott S."/>
            <person name="Godinez A."/>
            <person name="Nagaraj S."/>
            <person name="Vavikolanu K."/>
            <person name="Vyas G."/>
            <person name="Nadendla S."/>
            <person name="Aluvathingal J."/>
            <person name="Sichtig H."/>
        </authorList>
    </citation>
    <scope>NUCLEOTIDE SEQUENCE [LARGE SCALE GENOMIC DNA]</scope>
    <source>
        <strain evidence="1">FDAARGOS_200</strain>
    </source>
</reference>
<evidence type="ECO:0000313" key="2">
    <source>
        <dbReference type="Proteomes" id="UP000192511"/>
    </source>
</evidence>
<accession>A0AAX0WQ42</accession>
<dbReference type="EMBL" id="NBTX02000004">
    <property type="protein sequence ID" value="PNL60215.1"/>
    <property type="molecule type" value="Genomic_DNA"/>
</dbReference>
<organism evidence="1 2">
    <name type="scientific">Legionella anisa</name>
    <dbReference type="NCBI Taxonomy" id="28082"/>
    <lineage>
        <taxon>Bacteria</taxon>
        <taxon>Pseudomonadati</taxon>
        <taxon>Pseudomonadota</taxon>
        <taxon>Gammaproteobacteria</taxon>
        <taxon>Legionellales</taxon>
        <taxon>Legionellaceae</taxon>
        <taxon>Legionella</taxon>
    </lineage>
</organism>
<sequence length="179" mass="20345">MFQWKKKLQEAKGEKIGSGVQGDVYSNGDQVTKKYASTLGNEFSAYVDKPREHIVQGEMEAWNAFYKRYDPSFATASIDKNGNLVMPKVPGTGADKYIQSGELGENFKKDLSLFKQMVKQVMQDITGKEMRDQKDNDVLVSILPSGNYRFLQVDFGEFGMYKLMNEVERSMQESNNSPH</sequence>
<evidence type="ECO:0000313" key="1">
    <source>
        <dbReference type="EMBL" id="PNL60215.1"/>
    </source>
</evidence>
<dbReference type="GeneID" id="98064585"/>
<name>A0AAX0WQ42_9GAMM</name>
<keyword evidence="2" id="KW-1185">Reference proteome</keyword>
<comment type="caution">
    <text evidence="1">The sequence shown here is derived from an EMBL/GenBank/DDBJ whole genome shotgun (WGS) entry which is preliminary data.</text>
</comment>
<proteinExistence type="predicted"/>
<protein>
    <submittedName>
        <fullName evidence="1">Uncharacterized protein</fullName>
    </submittedName>
</protein>
<dbReference type="RefSeq" id="WP_019233958.1">
    <property type="nucleotide sequence ID" value="NZ_CAAAHR010000005.1"/>
</dbReference>